<keyword evidence="1" id="KW-0812">Transmembrane</keyword>
<protein>
    <submittedName>
        <fullName evidence="2">Uncharacterized protein</fullName>
    </submittedName>
</protein>
<name>A0A813ENT2_POLGL</name>
<dbReference type="Proteomes" id="UP000626109">
    <property type="component" value="Unassembled WGS sequence"/>
</dbReference>
<feature type="transmembrane region" description="Helical" evidence="1">
    <location>
        <begin position="111"/>
        <end position="130"/>
    </location>
</feature>
<organism evidence="2 4">
    <name type="scientific">Polarella glacialis</name>
    <name type="common">Dinoflagellate</name>
    <dbReference type="NCBI Taxonomy" id="89957"/>
    <lineage>
        <taxon>Eukaryota</taxon>
        <taxon>Sar</taxon>
        <taxon>Alveolata</taxon>
        <taxon>Dinophyceae</taxon>
        <taxon>Suessiales</taxon>
        <taxon>Suessiaceae</taxon>
        <taxon>Polarella</taxon>
    </lineage>
</organism>
<evidence type="ECO:0000313" key="4">
    <source>
        <dbReference type="Proteomes" id="UP000654075"/>
    </source>
</evidence>
<feature type="transmembrane region" description="Helical" evidence="1">
    <location>
        <begin position="42"/>
        <end position="64"/>
    </location>
</feature>
<keyword evidence="1" id="KW-1133">Transmembrane helix</keyword>
<evidence type="ECO:0000256" key="1">
    <source>
        <dbReference type="SAM" id="Phobius"/>
    </source>
</evidence>
<accession>A0A813ENT2</accession>
<dbReference type="EMBL" id="CAJNNW010025206">
    <property type="protein sequence ID" value="CAE8676206.1"/>
    <property type="molecule type" value="Genomic_DNA"/>
</dbReference>
<dbReference type="Proteomes" id="UP000654075">
    <property type="component" value="Unassembled WGS sequence"/>
</dbReference>
<evidence type="ECO:0000313" key="3">
    <source>
        <dbReference type="EMBL" id="CAE8676206.1"/>
    </source>
</evidence>
<keyword evidence="1" id="KW-0472">Membrane</keyword>
<feature type="transmembrane region" description="Helical" evidence="1">
    <location>
        <begin position="142"/>
        <end position="164"/>
    </location>
</feature>
<dbReference type="EMBL" id="CAJNNV010012329">
    <property type="protein sequence ID" value="CAE8600643.1"/>
    <property type="molecule type" value="Genomic_DNA"/>
</dbReference>
<feature type="transmembrane region" description="Helical" evidence="1">
    <location>
        <begin position="70"/>
        <end position="91"/>
    </location>
</feature>
<reference evidence="2" key="1">
    <citation type="submission" date="2021-02" db="EMBL/GenBank/DDBJ databases">
        <authorList>
            <person name="Dougan E. K."/>
            <person name="Rhodes N."/>
            <person name="Thang M."/>
            <person name="Chan C."/>
        </authorList>
    </citation>
    <scope>NUCLEOTIDE SEQUENCE</scope>
</reference>
<proteinExistence type="predicted"/>
<comment type="caution">
    <text evidence="2">The sequence shown here is derived from an EMBL/GenBank/DDBJ whole genome shotgun (WGS) entry which is preliminary data.</text>
</comment>
<sequence>MSAAAASDLSTQAQTAGLLAKDKAGTIAGDLRGMMSIEQGPVFLRFLGFTTSLASFGCVIFELINPTNLVHPVMYVLYAYIACFALSTTLFEAKKEWIESVGPLASYQEMLATHCSFISLMGGRGLFYIFQGTLWLTFADSLVEIVQIACAGALVFVGFLHLLAHYGIMPHEVMQRATHHAEMASGKDINGDGQIGAAPVAASSPA</sequence>
<gene>
    <name evidence="2" type="ORF">PGLA1383_LOCUS18955</name>
    <name evidence="3" type="ORF">PGLA2088_LOCUS19766</name>
</gene>
<keyword evidence="4" id="KW-1185">Reference proteome</keyword>
<evidence type="ECO:0000313" key="2">
    <source>
        <dbReference type="EMBL" id="CAE8600643.1"/>
    </source>
</evidence>
<dbReference type="AlphaFoldDB" id="A0A813ENT2"/>